<name>A0AAE5HAK0_CLOBE</name>
<accession>A0AAE5HAK0</accession>
<organism evidence="1 2">
    <name type="scientific">Clostridium beijerinckii</name>
    <name type="common">Clostridium MP</name>
    <dbReference type="NCBI Taxonomy" id="1520"/>
    <lineage>
        <taxon>Bacteria</taxon>
        <taxon>Bacillati</taxon>
        <taxon>Bacillota</taxon>
        <taxon>Clostridia</taxon>
        <taxon>Eubacteriales</taxon>
        <taxon>Clostridiaceae</taxon>
        <taxon>Clostridium</taxon>
    </lineage>
</organism>
<dbReference type="RefSeq" id="WP_077856837.1">
    <property type="nucleotide sequence ID" value="NZ_JABTDW010000001.1"/>
</dbReference>
<evidence type="ECO:0000313" key="2">
    <source>
        <dbReference type="Proteomes" id="UP000822184"/>
    </source>
</evidence>
<evidence type="ECO:0000313" key="1">
    <source>
        <dbReference type="EMBL" id="NSB17189.1"/>
    </source>
</evidence>
<protein>
    <submittedName>
        <fullName evidence="1">Uncharacterized protein</fullName>
    </submittedName>
</protein>
<proteinExistence type="predicted"/>
<gene>
    <name evidence="1" type="ORF">BCD95_005448</name>
</gene>
<dbReference type="Proteomes" id="UP000822184">
    <property type="component" value="Unassembled WGS sequence"/>
</dbReference>
<sequence length="157" mass="18752">MKQELFDDNIVGEYVEWKNANPKNFSWWKFVNLKSDLQTALGFAKFFYPDIIEIDGCFLLKDKYSEKIFKDWKINCNNNKTNIEKMMNLYEVGDFFQINKNYDENEDTQIIALGNVLKHLWLLSFKERFPNKKINVEVFQEDDGALFITVYEVLTMD</sequence>
<comment type="caution">
    <text evidence="1">The sequence shown here is derived from an EMBL/GenBank/DDBJ whole genome shotgun (WGS) entry which is preliminary data.</text>
</comment>
<dbReference type="EMBL" id="JABTDW010000001">
    <property type="protein sequence ID" value="NSB17189.1"/>
    <property type="molecule type" value="Genomic_DNA"/>
</dbReference>
<dbReference type="AlphaFoldDB" id="A0AAE5HAK0"/>
<reference evidence="1" key="1">
    <citation type="submission" date="2020-06" db="EMBL/GenBank/DDBJ databases">
        <title>Genomic insights into acetone-butanol-ethanol (ABE) fermentation by sequencing solventogenic clostridia strains.</title>
        <authorList>
            <person name="Brown S."/>
        </authorList>
    </citation>
    <scope>NUCLEOTIDE SEQUENCE</scope>
    <source>
        <strain evidence="1">DJ123</strain>
    </source>
</reference>